<name>A0ABN0Z5K6_9ACTN</name>
<gene>
    <name evidence="3" type="ORF">GCM10010357_63260</name>
</gene>
<dbReference type="Gene3D" id="1.20.120.520">
    <property type="entry name" value="nmb1532 protein domain like"/>
    <property type="match status" value="1"/>
</dbReference>
<dbReference type="PANTHER" id="PTHR35585:SF1">
    <property type="entry name" value="HHE DOMAIN PROTEIN (AFU_ORTHOLOGUE AFUA_4G00730)"/>
    <property type="match status" value="1"/>
</dbReference>
<dbReference type="Pfam" id="PF01814">
    <property type="entry name" value="Hemerythrin"/>
    <property type="match status" value="1"/>
</dbReference>
<evidence type="ECO:0000259" key="2">
    <source>
        <dbReference type="Pfam" id="PF01814"/>
    </source>
</evidence>
<dbReference type="RefSeq" id="WP_344031713.1">
    <property type="nucleotide sequence ID" value="NZ_BAAABX010000071.1"/>
</dbReference>
<feature type="region of interest" description="Disordered" evidence="1">
    <location>
        <begin position="146"/>
        <end position="168"/>
    </location>
</feature>
<organism evidence="3 4">
    <name type="scientific">Streptomyces luteireticuli</name>
    <dbReference type="NCBI Taxonomy" id="173858"/>
    <lineage>
        <taxon>Bacteria</taxon>
        <taxon>Bacillati</taxon>
        <taxon>Actinomycetota</taxon>
        <taxon>Actinomycetes</taxon>
        <taxon>Kitasatosporales</taxon>
        <taxon>Streptomycetaceae</taxon>
        <taxon>Streptomyces</taxon>
    </lineage>
</organism>
<dbReference type="EMBL" id="BAAABX010000071">
    <property type="protein sequence ID" value="GAA0433059.1"/>
    <property type="molecule type" value="Genomic_DNA"/>
</dbReference>
<dbReference type="PANTHER" id="PTHR35585">
    <property type="entry name" value="HHE DOMAIN PROTEIN (AFU_ORTHOLOGUE AFUA_4G00730)"/>
    <property type="match status" value="1"/>
</dbReference>
<dbReference type="InterPro" id="IPR012312">
    <property type="entry name" value="Hemerythrin-like"/>
</dbReference>
<proteinExistence type="predicted"/>
<dbReference type="Proteomes" id="UP001500879">
    <property type="component" value="Unassembled WGS sequence"/>
</dbReference>
<accession>A0ABN0Z5K6</accession>
<feature type="domain" description="Hemerythrin-like" evidence="2">
    <location>
        <begin position="7"/>
        <end position="125"/>
    </location>
</feature>
<sequence length="189" mass="20268">MPHEPDIIGELSAGHRAVYRLFDALRATAPGSPGRKELADEVADAFARHAVAVREHLHPVVRDRVADGAVWVERSVAAHHGVARVLGELEGREADDPAFTPLLVELIARVTDDFLDEEQRLFPRLQAVCPARTLDALGDAVRRQRLPARPHSGPGAPAARLPSPGAGLVGRVRGLLRGRGRAAGRRTGG</sequence>
<keyword evidence="4" id="KW-1185">Reference proteome</keyword>
<evidence type="ECO:0000313" key="4">
    <source>
        <dbReference type="Proteomes" id="UP001500879"/>
    </source>
</evidence>
<protein>
    <recommendedName>
        <fullName evidence="2">Hemerythrin-like domain-containing protein</fullName>
    </recommendedName>
</protein>
<reference evidence="3 4" key="1">
    <citation type="journal article" date="2019" name="Int. J. Syst. Evol. Microbiol.">
        <title>The Global Catalogue of Microorganisms (GCM) 10K type strain sequencing project: providing services to taxonomists for standard genome sequencing and annotation.</title>
        <authorList>
            <consortium name="The Broad Institute Genomics Platform"/>
            <consortium name="The Broad Institute Genome Sequencing Center for Infectious Disease"/>
            <person name="Wu L."/>
            <person name="Ma J."/>
        </authorList>
    </citation>
    <scope>NUCLEOTIDE SEQUENCE [LARGE SCALE GENOMIC DNA]</scope>
    <source>
        <strain evidence="3 4">JCM 4788</strain>
    </source>
</reference>
<evidence type="ECO:0000313" key="3">
    <source>
        <dbReference type="EMBL" id="GAA0433059.1"/>
    </source>
</evidence>
<evidence type="ECO:0000256" key="1">
    <source>
        <dbReference type="SAM" id="MobiDB-lite"/>
    </source>
</evidence>
<comment type="caution">
    <text evidence="3">The sequence shown here is derived from an EMBL/GenBank/DDBJ whole genome shotgun (WGS) entry which is preliminary data.</text>
</comment>